<dbReference type="Gene3D" id="2.60.120.330">
    <property type="entry name" value="B-lactam Antibiotic, Isopenicillin N Synthase, Chain"/>
    <property type="match status" value="1"/>
</dbReference>
<dbReference type="InterPro" id="IPR044861">
    <property type="entry name" value="IPNS-like_FE2OG_OXY"/>
</dbReference>
<dbReference type="Proteomes" id="UP000000529">
    <property type="component" value="Chromosome"/>
</dbReference>
<reference evidence="2 3" key="1">
    <citation type="journal article" date="2004" name="Science">
        <title>Illuminating the evolutionary history of chlamydiae.</title>
        <authorList>
            <person name="Horn M."/>
            <person name="Collingro A."/>
            <person name="Schmitz-Esser S."/>
            <person name="Beier C.L."/>
            <person name="Purkhold U."/>
            <person name="Fartmann B."/>
            <person name="Brandt P."/>
            <person name="Nyakatura G.J."/>
            <person name="Droege M."/>
            <person name="Frishman D."/>
            <person name="Rattei T."/>
            <person name="Mewes H."/>
            <person name="Wagner M."/>
        </authorList>
    </citation>
    <scope>NUCLEOTIDE SEQUENCE [LARGE SCALE GENOMIC DNA]</scope>
    <source>
        <strain evidence="2 3">UWE25</strain>
    </source>
</reference>
<evidence type="ECO:0000313" key="3">
    <source>
        <dbReference type="Proteomes" id="UP000000529"/>
    </source>
</evidence>
<dbReference type="SUPFAM" id="SSF51197">
    <property type="entry name" value="Clavaminate synthase-like"/>
    <property type="match status" value="1"/>
</dbReference>
<dbReference type="RefSeq" id="WP_011175387.1">
    <property type="nucleotide sequence ID" value="NC_005861.2"/>
</dbReference>
<accession>Q6MCY8</accession>
<dbReference type="eggNOG" id="COG3491">
    <property type="taxonomic scope" value="Bacteria"/>
</dbReference>
<dbReference type="KEGG" id="pcu:PC_RS10350"/>
<keyword evidence="3" id="KW-1185">Reference proteome</keyword>
<sequence>MDSSLLTLFRGPARKVCNCSSTCRQGGFTLHLFESDEGLQYCCLKELEWKAMPIDEKQTVIIPAVQLQLWSKGDLKALYHRVVATEKTAKLGRFSMVCFIPFQSTLMYNKRTYGSVQTHDVGFNYALSHQEFSKYFLPRS</sequence>
<evidence type="ECO:0000313" key="2">
    <source>
        <dbReference type="EMBL" id="CAF23561.1"/>
    </source>
</evidence>
<evidence type="ECO:0000259" key="1">
    <source>
        <dbReference type="Pfam" id="PF03171"/>
    </source>
</evidence>
<dbReference type="EMBL" id="BX908798">
    <property type="protein sequence ID" value="CAF23561.1"/>
    <property type="molecule type" value="Genomic_DNA"/>
</dbReference>
<gene>
    <name evidence="2" type="ORF">PC_RS10350</name>
</gene>
<protein>
    <recommendedName>
        <fullName evidence="1">Isopenicillin N synthase-like Fe(2+) 2OG dioxygenase domain-containing protein</fullName>
    </recommendedName>
</protein>
<dbReference type="AlphaFoldDB" id="Q6MCY8"/>
<feature type="domain" description="Isopenicillin N synthase-like Fe(2+) 2OG dioxygenase" evidence="1">
    <location>
        <begin position="20"/>
        <end position="100"/>
    </location>
</feature>
<dbReference type="InterPro" id="IPR027443">
    <property type="entry name" value="IPNS-like_sf"/>
</dbReference>
<dbReference type="HOGENOM" id="CLU_1833278_0_0_0"/>
<proteinExistence type="predicted"/>
<name>Q6MCY8_PARUW</name>
<dbReference type="Pfam" id="PF03171">
    <property type="entry name" value="2OG-FeII_Oxy"/>
    <property type="match status" value="1"/>
</dbReference>
<organism evidence="2 3">
    <name type="scientific">Protochlamydia amoebophila (strain UWE25)</name>
    <dbReference type="NCBI Taxonomy" id="264201"/>
    <lineage>
        <taxon>Bacteria</taxon>
        <taxon>Pseudomonadati</taxon>
        <taxon>Chlamydiota</taxon>
        <taxon>Chlamydiia</taxon>
        <taxon>Parachlamydiales</taxon>
        <taxon>Parachlamydiaceae</taxon>
        <taxon>Candidatus Protochlamydia</taxon>
    </lineage>
</organism>